<feature type="binding site" evidence="6">
    <location>
        <position position="9"/>
    </location>
    <ligand>
        <name>Mg(2+)</name>
        <dbReference type="ChEBI" id="CHEBI:18420"/>
        <label>1</label>
    </ligand>
</feature>
<feature type="region of interest" description="Disordered" evidence="8">
    <location>
        <begin position="251"/>
        <end position="270"/>
    </location>
</feature>
<feature type="binding site" evidence="6">
    <location>
        <position position="37"/>
    </location>
    <ligand>
        <name>Mg(2+)</name>
        <dbReference type="ChEBI" id="CHEBI:18420"/>
        <label>1</label>
    </ligand>
</feature>
<dbReference type="SUPFAM" id="SSF56219">
    <property type="entry name" value="DNase I-like"/>
    <property type="match status" value="1"/>
</dbReference>
<dbReference type="OrthoDB" id="9803914at2"/>
<organism evidence="10 11">
    <name type="scientific">Maricaulis maris</name>
    <dbReference type="NCBI Taxonomy" id="74318"/>
    <lineage>
        <taxon>Bacteria</taxon>
        <taxon>Pseudomonadati</taxon>
        <taxon>Pseudomonadota</taxon>
        <taxon>Alphaproteobacteria</taxon>
        <taxon>Maricaulales</taxon>
        <taxon>Maricaulaceae</taxon>
        <taxon>Maricaulis</taxon>
    </lineage>
</organism>
<reference evidence="10 11" key="1">
    <citation type="submission" date="2018-10" db="EMBL/GenBank/DDBJ databases">
        <title>Genomic Encyclopedia of Type Strains, Phase IV (KMG-IV): sequencing the most valuable type-strain genomes for metagenomic binning, comparative biology and taxonomic classification.</title>
        <authorList>
            <person name="Goeker M."/>
        </authorList>
    </citation>
    <scope>NUCLEOTIDE SEQUENCE [LARGE SCALE GENOMIC DNA]</scope>
    <source>
        <strain evidence="10 11">DSM 4734</strain>
    </source>
</reference>
<dbReference type="EMBL" id="RBIM01000004">
    <property type="protein sequence ID" value="RKQ96715.1"/>
    <property type="molecule type" value="Genomic_DNA"/>
</dbReference>
<gene>
    <name evidence="10" type="ORF">C7435_2049</name>
</gene>
<dbReference type="Proteomes" id="UP000273675">
    <property type="component" value="Unassembled WGS sequence"/>
</dbReference>
<dbReference type="GO" id="GO:0046872">
    <property type="term" value="F:metal ion binding"/>
    <property type="evidence" value="ECO:0007669"/>
    <property type="project" value="UniProtKB-KW"/>
</dbReference>
<dbReference type="NCBIfam" id="TIGR00633">
    <property type="entry name" value="xth"/>
    <property type="match status" value="1"/>
</dbReference>
<dbReference type="Gene3D" id="3.60.10.10">
    <property type="entry name" value="Endonuclease/exonuclease/phosphatase"/>
    <property type="match status" value="1"/>
</dbReference>
<name>A0A495D474_9PROT</name>
<feature type="binding site" evidence="6">
    <location>
        <position position="154"/>
    </location>
    <ligand>
        <name>Mg(2+)</name>
        <dbReference type="ChEBI" id="CHEBI:18420"/>
        <label>1</label>
    </ligand>
</feature>
<comment type="similarity">
    <text evidence="1">Belongs to the DNA repair enzymes AP/ExoA family.</text>
</comment>
<evidence type="ECO:0000256" key="8">
    <source>
        <dbReference type="SAM" id="MobiDB-lite"/>
    </source>
</evidence>
<dbReference type="GO" id="GO:0003677">
    <property type="term" value="F:DNA binding"/>
    <property type="evidence" value="ECO:0007669"/>
    <property type="project" value="InterPro"/>
</dbReference>
<feature type="site" description="Interaction with DNA substrate" evidence="7">
    <location>
        <position position="261"/>
    </location>
</feature>
<dbReference type="PROSITE" id="PS00726">
    <property type="entry name" value="AP_NUCLEASE_F1_1"/>
    <property type="match status" value="1"/>
</dbReference>
<dbReference type="InterPro" id="IPR037493">
    <property type="entry name" value="ExoIII-like"/>
</dbReference>
<feature type="binding site" evidence="6">
    <location>
        <position position="260"/>
    </location>
    <ligand>
        <name>Mg(2+)</name>
        <dbReference type="ChEBI" id="CHEBI:18420"/>
        <label>1</label>
    </ligand>
</feature>
<dbReference type="InterPro" id="IPR036691">
    <property type="entry name" value="Endo/exonu/phosph_ase_sf"/>
</dbReference>
<protein>
    <submittedName>
        <fullName evidence="10">Exodeoxyribonuclease-3</fullName>
    </submittedName>
</protein>
<dbReference type="RefSeq" id="WP_121211278.1">
    <property type="nucleotide sequence ID" value="NZ_RBIM01000004.1"/>
</dbReference>
<feature type="binding site" evidence="6">
    <location>
        <position position="261"/>
    </location>
    <ligand>
        <name>Mg(2+)</name>
        <dbReference type="ChEBI" id="CHEBI:18420"/>
        <label>1</label>
    </ligand>
</feature>
<dbReference type="PANTHER" id="PTHR43250">
    <property type="entry name" value="EXODEOXYRIBONUCLEASE III"/>
    <property type="match status" value="1"/>
</dbReference>
<evidence type="ECO:0000313" key="11">
    <source>
        <dbReference type="Proteomes" id="UP000273675"/>
    </source>
</evidence>
<evidence type="ECO:0000259" key="9">
    <source>
        <dbReference type="Pfam" id="PF03372"/>
    </source>
</evidence>
<keyword evidence="6" id="KW-0464">Manganese</keyword>
<comment type="cofactor">
    <cofactor evidence="6">
        <name>Mg(2+)</name>
        <dbReference type="ChEBI" id="CHEBI:18420"/>
    </cofactor>
    <cofactor evidence="6">
        <name>Mn(2+)</name>
        <dbReference type="ChEBI" id="CHEBI:29035"/>
    </cofactor>
    <text evidence="6">Probably binds two magnesium or manganese ions per subunit.</text>
</comment>
<keyword evidence="2 6" id="KW-0479">Metal-binding</keyword>
<feature type="binding site" evidence="6">
    <location>
        <position position="152"/>
    </location>
    <ligand>
        <name>Mg(2+)</name>
        <dbReference type="ChEBI" id="CHEBI:18420"/>
        <label>1</label>
    </ligand>
</feature>
<evidence type="ECO:0000256" key="6">
    <source>
        <dbReference type="PIRSR" id="PIRSR604808-2"/>
    </source>
</evidence>
<feature type="active site" description="Proton acceptor" evidence="5">
    <location>
        <position position="261"/>
    </location>
</feature>
<evidence type="ECO:0000256" key="7">
    <source>
        <dbReference type="PIRSR" id="PIRSR604808-3"/>
    </source>
</evidence>
<feature type="site" description="Important for catalytic activity" evidence="7">
    <location>
        <position position="226"/>
    </location>
</feature>
<dbReference type="InterPro" id="IPR004808">
    <property type="entry name" value="AP_endonuc_1"/>
</dbReference>
<dbReference type="InterPro" id="IPR005135">
    <property type="entry name" value="Endo/exonuclease/phosphatase"/>
</dbReference>
<evidence type="ECO:0000256" key="5">
    <source>
        <dbReference type="PIRSR" id="PIRSR604808-1"/>
    </source>
</evidence>
<dbReference type="AlphaFoldDB" id="A0A495D474"/>
<accession>A0A495D474</accession>
<feature type="active site" description="Proton donor/acceptor" evidence="5">
    <location>
        <position position="152"/>
    </location>
</feature>
<feature type="compositionally biased region" description="Basic and acidic residues" evidence="8">
    <location>
        <begin position="251"/>
        <end position="260"/>
    </location>
</feature>
<dbReference type="NCBIfam" id="TIGR00195">
    <property type="entry name" value="exoDNase_III"/>
    <property type="match status" value="1"/>
</dbReference>
<feature type="domain" description="Endonuclease/exonuclease/phosphatase" evidence="9">
    <location>
        <begin position="6"/>
        <end position="261"/>
    </location>
</feature>
<keyword evidence="4 6" id="KW-0460">Magnesium</keyword>
<sequence>MPLTIASWNINSVRLRAVPLVADWVREADPDVLCLQEIKCLAEQFPEEAFREMGFKHFHVRGQKGMHGVAIASKYPLEDLGDADLCPRSEARHQRVGVEGLELHNFYIPAGGDEPDPAINPRFAHKLEFLDRIEHYFAARASENTPMILVGDFNIAPYEHDVWSHKQLLKVVSHTPVETEALERIRQAGQFSDIARELIPMDEKVYTWWSYRAKDWRAANRGRRLDHIWASPAARDRALAGGREAFRVWEDERSREKPSDHAPVVLTLGD</sequence>
<dbReference type="PANTHER" id="PTHR43250:SF2">
    <property type="entry name" value="EXODEOXYRIBONUCLEASE III"/>
    <property type="match status" value="1"/>
</dbReference>
<proteinExistence type="inferred from homology"/>
<dbReference type="GO" id="GO:0004519">
    <property type="term" value="F:endonuclease activity"/>
    <property type="evidence" value="ECO:0007669"/>
    <property type="project" value="InterPro"/>
</dbReference>
<dbReference type="GO" id="GO:0008311">
    <property type="term" value="F:double-stranded DNA 3'-5' DNA exonuclease activity"/>
    <property type="evidence" value="ECO:0007669"/>
    <property type="project" value="InterPro"/>
</dbReference>
<evidence type="ECO:0000256" key="4">
    <source>
        <dbReference type="ARBA" id="ARBA00022842"/>
    </source>
</evidence>
<dbReference type="InterPro" id="IPR020847">
    <property type="entry name" value="AP_endonuclease_F1_BS"/>
</dbReference>
<comment type="caution">
    <text evidence="10">The sequence shown here is derived from an EMBL/GenBank/DDBJ whole genome shotgun (WGS) entry which is preliminary data.</text>
</comment>
<feature type="active site" evidence="5">
    <location>
        <position position="107"/>
    </location>
</feature>
<evidence type="ECO:0000256" key="2">
    <source>
        <dbReference type="ARBA" id="ARBA00022723"/>
    </source>
</evidence>
<dbReference type="Pfam" id="PF03372">
    <property type="entry name" value="Exo_endo_phos"/>
    <property type="match status" value="1"/>
</dbReference>
<feature type="site" description="Transition state stabilizer" evidence="7">
    <location>
        <position position="154"/>
    </location>
</feature>
<dbReference type="CDD" id="cd09086">
    <property type="entry name" value="ExoIII-like_AP-endo"/>
    <property type="match status" value="1"/>
</dbReference>
<evidence type="ECO:0000256" key="1">
    <source>
        <dbReference type="ARBA" id="ARBA00007092"/>
    </source>
</evidence>
<evidence type="ECO:0000313" key="10">
    <source>
        <dbReference type="EMBL" id="RKQ96715.1"/>
    </source>
</evidence>
<evidence type="ECO:0000256" key="3">
    <source>
        <dbReference type="ARBA" id="ARBA00022801"/>
    </source>
</evidence>
<dbReference type="PROSITE" id="PS51435">
    <property type="entry name" value="AP_NUCLEASE_F1_4"/>
    <property type="match status" value="1"/>
</dbReference>
<dbReference type="GO" id="GO:0006281">
    <property type="term" value="P:DNA repair"/>
    <property type="evidence" value="ECO:0007669"/>
    <property type="project" value="InterPro"/>
</dbReference>
<keyword evidence="3" id="KW-0378">Hydrolase</keyword>